<reference evidence="3" key="2">
    <citation type="submission" date="2017-05" db="EMBL/GenBank/DDBJ databases">
        <authorList>
            <consortium name="The Broad Institute Genomics Platform"/>
            <consortium name="The Broad Institute Genomic Center for Infectious Diseases"/>
            <person name="Earl A."/>
            <person name="Manson A."/>
            <person name="Schwartman J."/>
            <person name="Gilmore M."/>
            <person name="Abouelleil A."/>
            <person name="Cao P."/>
            <person name="Chapman S."/>
            <person name="Cusick C."/>
            <person name="Shea T."/>
            <person name="Young S."/>
            <person name="Neafsey D."/>
            <person name="Nusbaum C."/>
            <person name="Birren B."/>
        </authorList>
    </citation>
    <scope>NUCLEOTIDE SEQUENCE</scope>
    <source>
        <strain evidence="3">9D6_DIV0238</strain>
    </source>
</reference>
<evidence type="ECO:0000313" key="4">
    <source>
        <dbReference type="Proteomes" id="UP000196151"/>
    </source>
</evidence>
<dbReference type="Pfam" id="PF13350">
    <property type="entry name" value="Y_phosphatase3"/>
    <property type="match status" value="1"/>
</dbReference>
<evidence type="ECO:0000313" key="2">
    <source>
        <dbReference type="EMBL" id="OUZ35810.1"/>
    </source>
</evidence>
<proteinExistence type="inferred from homology"/>
<dbReference type="RefSeq" id="WP_087640373.1">
    <property type="nucleotide sequence ID" value="NZ_CP147246.1"/>
</dbReference>
<dbReference type="Gene3D" id="3.90.190.10">
    <property type="entry name" value="Protein tyrosine phosphatase superfamily"/>
    <property type="match status" value="1"/>
</dbReference>
<gene>
    <name evidence="3" type="ORF">A5889_000589</name>
    <name evidence="2" type="ORF">A5889_001286</name>
</gene>
<reference evidence="3" key="3">
    <citation type="submission" date="2024-03" db="EMBL/GenBank/DDBJ databases">
        <title>The Genome Sequence of Enterococcus sp. DIV0238c.</title>
        <authorList>
            <consortium name="The Broad Institute Genomics Platform"/>
            <consortium name="The Broad Institute Microbial Omics Core"/>
            <consortium name="The Broad Institute Genomic Center for Infectious Diseases"/>
            <person name="Earl A."/>
            <person name="Manson A."/>
            <person name="Gilmore M."/>
            <person name="Schwartman J."/>
            <person name="Shea T."/>
            <person name="Abouelleil A."/>
            <person name="Cao P."/>
            <person name="Chapman S."/>
            <person name="Cusick C."/>
            <person name="Young S."/>
            <person name="Neafsey D."/>
            <person name="Nusbaum C."/>
            <person name="Birren B."/>
        </authorList>
    </citation>
    <scope>NUCLEOTIDE SEQUENCE</scope>
    <source>
        <strain evidence="3">9D6_DIV0238</strain>
    </source>
</reference>
<dbReference type="PANTHER" id="PTHR31126">
    <property type="entry name" value="TYROSINE-PROTEIN PHOSPHATASE"/>
    <property type="match status" value="1"/>
</dbReference>
<comment type="similarity">
    <text evidence="1">Belongs to the protein-tyrosine phosphatase family.</text>
</comment>
<organism evidence="2">
    <name type="scientific">Candidatus Enterococcus dunnyi</name>
    <dbReference type="NCBI Taxonomy" id="1834192"/>
    <lineage>
        <taxon>Bacteria</taxon>
        <taxon>Bacillati</taxon>
        <taxon>Bacillota</taxon>
        <taxon>Bacilli</taxon>
        <taxon>Lactobacillales</taxon>
        <taxon>Enterococcaceae</taxon>
        <taxon>Enterococcus</taxon>
    </lineage>
</organism>
<accession>A0A200JG85</accession>
<dbReference type="SUPFAM" id="SSF52799">
    <property type="entry name" value="(Phosphotyrosine protein) phosphatases II"/>
    <property type="match status" value="1"/>
</dbReference>
<dbReference type="EMBL" id="CP147246">
    <property type="protein sequence ID" value="WYJ93110.1"/>
    <property type="molecule type" value="Genomic_DNA"/>
</dbReference>
<dbReference type="PANTHER" id="PTHR31126:SF1">
    <property type="entry name" value="TYROSINE SPECIFIC PROTEIN PHOSPHATASES DOMAIN-CONTAINING PROTEIN"/>
    <property type="match status" value="1"/>
</dbReference>
<dbReference type="InterPro" id="IPR016130">
    <property type="entry name" value="Tyr_Pase_AS"/>
</dbReference>
<reference evidence="2" key="1">
    <citation type="submission" date="2017-05" db="EMBL/GenBank/DDBJ databases">
        <title>The Genome Sequence of Enterococcus sp. 9D6_DIV0238.</title>
        <authorList>
            <consortium name="The Broad Institute Genomics Platform"/>
            <consortium name="The Broad Institute Genomic Center for Infectious Diseases"/>
            <person name="Earl A."/>
            <person name="Manson A."/>
            <person name="Schwartman J."/>
            <person name="Gilmore M."/>
            <person name="Abouelleil A."/>
            <person name="Cao P."/>
            <person name="Chapman S."/>
            <person name="Cusick C."/>
            <person name="Shea T."/>
            <person name="Young S."/>
            <person name="Neafsey D."/>
            <person name="Nusbaum C."/>
            <person name="Birren B."/>
        </authorList>
    </citation>
    <scope>NUCLEOTIDE SEQUENCE [LARGE SCALE GENOMIC DNA]</scope>
    <source>
        <strain evidence="2">9D6_DIV0238</strain>
    </source>
</reference>
<dbReference type="InterPro" id="IPR029021">
    <property type="entry name" value="Prot-tyrosine_phosphatase-like"/>
</dbReference>
<evidence type="ECO:0000313" key="3">
    <source>
        <dbReference type="EMBL" id="WYJ93110.1"/>
    </source>
</evidence>
<dbReference type="InterPro" id="IPR026893">
    <property type="entry name" value="Tyr/Ser_Pase_IphP-type"/>
</dbReference>
<dbReference type="AlphaFoldDB" id="A0A200JG85"/>
<protein>
    <submittedName>
        <fullName evidence="3">Protein-tyrosine phosphatase</fullName>
    </submittedName>
</protein>
<sequence>MQMLQIEREADHLKINLPDSVRLPAKVYYSREDSMTESTTSFLEFREAGWQMFKDPDPKTRLYFELFSGSDVFIGAERRLPLDHLYNCRDLGGYYTARGQMTRWGLVFRSDALHQIDEEEQKYIERLGIKRIIDFRSPQEIAKDPNKSILLSETVNFNPHADVAQQASTQTVSKKDEEKIAQLEKMVSTDAGREQLVKNRNVMSKQMEQLVLGEKAVNAYQRFFSTLLEADSTPLIFHCQGGKDRTGWAAAIYLSALGVDKDQVYQDYLLTDKMNAPRNAKRMAIYKKYTDNEDVLAFLSSLQLTKKEYLDGAFNAVEKTFGTMEKYLKLSLGITDKQLDLLREKYLY</sequence>
<dbReference type="PROSITE" id="PS00383">
    <property type="entry name" value="TYR_PHOSPHATASE_1"/>
    <property type="match status" value="1"/>
</dbReference>
<dbReference type="Proteomes" id="UP000196151">
    <property type="component" value="Chromosome"/>
</dbReference>
<keyword evidence="4" id="KW-1185">Reference proteome</keyword>
<evidence type="ECO:0000256" key="1">
    <source>
        <dbReference type="ARBA" id="ARBA00009580"/>
    </source>
</evidence>
<name>A0A200JG85_9ENTE</name>
<dbReference type="OrthoDB" id="1188001at2"/>
<dbReference type="GO" id="GO:0004721">
    <property type="term" value="F:phosphoprotein phosphatase activity"/>
    <property type="evidence" value="ECO:0007669"/>
    <property type="project" value="InterPro"/>
</dbReference>
<dbReference type="EMBL" id="NIBQ01000001">
    <property type="protein sequence ID" value="OUZ35810.1"/>
    <property type="molecule type" value="Genomic_DNA"/>
</dbReference>